<gene>
    <name evidence="1" type="ORF">MGAL_10B024585</name>
</gene>
<keyword evidence="2" id="KW-1185">Reference proteome</keyword>
<evidence type="ECO:0000313" key="2">
    <source>
        <dbReference type="Proteomes" id="UP000596742"/>
    </source>
</evidence>
<comment type="caution">
    <text evidence="1">The sequence shown here is derived from an EMBL/GenBank/DDBJ whole genome shotgun (WGS) entry which is preliminary data.</text>
</comment>
<dbReference type="OrthoDB" id="10356621at2759"/>
<reference evidence="1" key="1">
    <citation type="submission" date="2018-11" db="EMBL/GenBank/DDBJ databases">
        <authorList>
            <person name="Alioto T."/>
            <person name="Alioto T."/>
        </authorList>
    </citation>
    <scope>NUCLEOTIDE SEQUENCE</scope>
</reference>
<accession>A0A8B6HT12</accession>
<organism evidence="1 2">
    <name type="scientific">Mytilus galloprovincialis</name>
    <name type="common">Mediterranean mussel</name>
    <dbReference type="NCBI Taxonomy" id="29158"/>
    <lineage>
        <taxon>Eukaryota</taxon>
        <taxon>Metazoa</taxon>
        <taxon>Spiralia</taxon>
        <taxon>Lophotrochozoa</taxon>
        <taxon>Mollusca</taxon>
        <taxon>Bivalvia</taxon>
        <taxon>Autobranchia</taxon>
        <taxon>Pteriomorphia</taxon>
        <taxon>Mytilida</taxon>
        <taxon>Mytiloidea</taxon>
        <taxon>Mytilidae</taxon>
        <taxon>Mytilinae</taxon>
        <taxon>Mytilus</taxon>
    </lineage>
</organism>
<evidence type="ECO:0000313" key="1">
    <source>
        <dbReference type="EMBL" id="VDI83815.1"/>
    </source>
</evidence>
<dbReference type="EMBL" id="UYJE01010505">
    <property type="protein sequence ID" value="VDI83815.1"/>
    <property type="molecule type" value="Genomic_DNA"/>
</dbReference>
<dbReference type="Proteomes" id="UP000596742">
    <property type="component" value="Unassembled WGS sequence"/>
</dbReference>
<sequence>MERLPKPLVALIYSIIDEYEQLTWNSHYLGDKMRISWVLTRGDLIHVRRGVKHKSRSNRERERDNKRMKTWKERAENTNNDVDKIIKVNSDNHDNSEVIMDSGDELQHDGQIDFPLEAPEQMYITPVMKVVQPVVMEVVQPVVIKIVQPYSVSLDRTNKDNEITERIMCNGSRNKKNVYTEVGNIENKEKDEIKTVDPKLIITGNNLSTDSHYHKIVFDRRSDGSCIIGKVKNRDTVVMCSIAKREIRHVNLDTEKSDFESAMHCVIRFNDVRKWDTCDIDCYVRHIPRMEIYAGVSMNKQFRWTTIYVYMRKNILNNFCDESKFWSGNQPFLCITWLRM</sequence>
<dbReference type="AlphaFoldDB" id="A0A8B6HT12"/>
<protein>
    <submittedName>
        <fullName evidence="1">Uncharacterized protein</fullName>
    </submittedName>
</protein>
<proteinExistence type="predicted"/>
<name>A0A8B6HT12_MYTGA</name>